<dbReference type="EMBL" id="WJXW01000003">
    <property type="protein sequence ID" value="KAF9737941.1"/>
    <property type="molecule type" value="Genomic_DNA"/>
</dbReference>
<feature type="chain" id="PRO_5040158156" description="EF-hand domain-containing protein" evidence="1">
    <location>
        <begin position="20"/>
        <end position="142"/>
    </location>
</feature>
<dbReference type="Proteomes" id="UP000756921">
    <property type="component" value="Unassembled WGS sequence"/>
</dbReference>
<proteinExistence type="predicted"/>
<dbReference type="CDD" id="cd00051">
    <property type="entry name" value="EFh"/>
    <property type="match status" value="1"/>
</dbReference>
<name>A0A9P6GMG1_9PLEO</name>
<evidence type="ECO:0000313" key="3">
    <source>
        <dbReference type="EMBL" id="KAF9737941.1"/>
    </source>
</evidence>
<dbReference type="PROSITE" id="PS50222">
    <property type="entry name" value="EF_HAND_2"/>
    <property type="match status" value="2"/>
</dbReference>
<accession>A0A9P6GMG1</accession>
<feature type="domain" description="EF-hand" evidence="2">
    <location>
        <begin position="79"/>
        <end position="114"/>
    </location>
</feature>
<feature type="signal peptide" evidence="1">
    <location>
        <begin position="1"/>
        <end position="19"/>
    </location>
</feature>
<comment type="caution">
    <text evidence="3">The sequence shown here is derived from an EMBL/GenBank/DDBJ whole genome shotgun (WGS) entry which is preliminary data.</text>
</comment>
<keyword evidence="4" id="KW-1185">Reference proteome</keyword>
<gene>
    <name evidence="3" type="ORF">PMIN01_03224</name>
</gene>
<dbReference type="SUPFAM" id="SSF47473">
    <property type="entry name" value="EF-hand"/>
    <property type="match status" value="1"/>
</dbReference>
<evidence type="ECO:0000259" key="2">
    <source>
        <dbReference type="PROSITE" id="PS50222"/>
    </source>
</evidence>
<organism evidence="3 4">
    <name type="scientific">Paraphaeosphaeria minitans</name>
    <dbReference type="NCBI Taxonomy" id="565426"/>
    <lineage>
        <taxon>Eukaryota</taxon>
        <taxon>Fungi</taxon>
        <taxon>Dikarya</taxon>
        <taxon>Ascomycota</taxon>
        <taxon>Pezizomycotina</taxon>
        <taxon>Dothideomycetes</taxon>
        <taxon>Pleosporomycetidae</taxon>
        <taxon>Pleosporales</taxon>
        <taxon>Massarineae</taxon>
        <taxon>Didymosphaeriaceae</taxon>
        <taxon>Paraphaeosphaeria</taxon>
    </lineage>
</organism>
<dbReference type="InterPro" id="IPR011992">
    <property type="entry name" value="EF-hand-dom_pair"/>
</dbReference>
<dbReference type="OrthoDB" id="444540at2759"/>
<sequence length="142" mass="15140">MKVLAVAAILSSMLPLTMSYCCGGDGSGICGDGTTQGAGCCGYGPCNIFCCNCDPSGGTCRGGRGNKRMSELPAAFKRDLDAGTEAAFNEIDKSRSGSFSLDEYLEYMNVTSDKSEVHEYWVSWFKQHDTNDDGVITLEEAA</sequence>
<evidence type="ECO:0000313" key="4">
    <source>
        <dbReference type="Proteomes" id="UP000756921"/>
    </source>
</evidence>
<dbReference type="Gene3D" id="1.10.238.10">
    <property type="entry name" value="EF-hand"/>
    <property type="match status" value="1"/>
</dbReference>
<dbReference type="Gene3D" id="3.30.70.2800">
    <property type="match status" value="1"/>
</dbReference>
<dbReference type="InterPro" id="IPR002048">
    <property type="entry name" value="EF_hand_dom"/>
</dbReference>
<dbReference type="AlphaFoldDB" id="A0A9P6GMG1"/>
<reference evidence="3" key="1">
    <citation type="journal article" date="2020" name="Mol. Plant Microbe Interact.">
        <title>Genome Sequence of the Biocontrol Agent Coniothyrium minitans strain Conio (IMI 134523).</title>
        <authorList>
            <person name="Patel D."/>
            <person name="Shittu T.A."/>
            <person name="Baroncelli R."/>
            <person name="Muthumeenakshi S."/>
            <person name="Osborne T.H."/>
            <person name="Janganan T.K."/>
            <person name="Sreenivasaprasad S."/>
        </authorList>
    </citation>
    <scope>NUCLEOTIDE SEQUENCE</scope>
    <source>
        <strain evidence="3">Conio</strain>
    </source>
</reference>
<dbReference type="Pfam" id="PF13202">
    <property type="entry name" value="EF-hand_5"/>
    <property type="match status" value="1"/>
</dbReference>
<dbReference type="GO" id="GO:0005509">
    <property type="term" value="F:calcium ion binding"/>
    <property type="evidence" value="ECO:0007669"/>
    <property type="project" value="InterPro"/>
</dbReference>
<keyword evidence="1" id="KW-0732">Signal</keyword>
<protein>
    <recommendedName>
        <fullName evidence="2">EF-hand domain-containing protein</fullName>
    </recommendedName>
</protein>
<feature type="domain" description="EF-hand" evidence="2">
    <location>
        <begin position="116"/>
        <end position="142"/>
    </location>
</feature>
<evidence type="ECO:0000256" key="1">
    <source>
        <dbReference type="SAM" id="SignalP"/>
    </source>
</evidence>